<dbReference type="InterPro" id="IPR036291">
    <property type="entry name" value="NAD(P)-bd_dom_sf"/>
</dbReference>
<dbReference type="SUPFAM" id="SSF51735">
    <property type="entry name" value="NAD(P)-binding Rossmann-fold domains"/>
    <property type="match status" value="1"/>
</dbReference>
<protein>
    <submittedName>
        <fullName evidence="2">Oxidoreductase domain protein</fullName>
    </submittedName>
</protein>
<organism evidence="2 3">
    <name type="scientific">Paenibacillus illinoisensis</name>
    <dbReference type="NCBI Taxonomy" id="59845"/>
    <lineage>
        <taxon>Bacteria</taxon>
        <taxon>Bacillati</taxon>
        <taxon>Bacillota</taxon>
        <taxon>Bacilli</taxon>
        <taxon>Bacillales</taxon>
        <taxon>Paenibacillaceae</taxon>
        <taxon>Paenibacillus</taxon>
    </lineage>
</organism>
<dbReference type="EMBL" id="PRLG01000032">
    <property type="protein sequence ID" value="PYY25760.1"/>
    <property type="molecule type" value="Genomic_DNA"/>
</dbReference>
<dbReference type="Gene3D" id="3.40.50.720">
    <property type="entry name" value="NAD(P)-binding Rossmann-like Domain"/>
    <property type="match status" value="1"/>
</dbReference>
<dbReference type="Proteomes" id="UP000247459">
    <property type="component" value="Unassembled WGS sequence"/>
</dbReference>
<proteinExistence type="predicted"/>
<evidence type="ECO:0000313" key="2">
    <source>
        <dbReference type="EMBL" id="PYY25760.1"/>
    </source>
</evidence>
<comment type="caution">
    <text evidence="2">The sequence shown here is derived from an EMBL/GenBank/DDBJ whole genome shotgun (WGS) entry which is preliminary data.</text>
</comment>
<evidence type="ECO:0000259" key="1">
    <source>
        <dbReference type="Pfam" id="PF01408"/>
    </source>
</evidence>
<dbReference type="Pfam" id="PF01408">
    <property type="entry name" value="GFO_IDH_MocA"/>
    <property type="match status" value="1"/>
</dbReference>
<reference evidence="2 3" key="1">
    <citation type="submission" date="2018-01" db="EMBL/GenBank/DDBJ databases">
        <title>Genome sequence of the PGP bacterium Paenibacillus illinoisensis E3.</title>
        <authorList>
            <person name="Rolli E."/>
            <person name="Marasco R."/>
            <person name="Bessem C."/>
            <person name="Michoud G."/>
            <person name="Gaiarsa S."/>
            <person name="Borin S."/>
            <person name="Daffonchio D."/>
        </authorList>
    </citation>
    <scope>NUCLEOTIDE SEQUENCE [LARGE SCALE GENOMIC DNA]</scope>
    <source>
        <strain evidence="2 3">E3</strain>
    </source>
</reference>
<dbReference type="InterPro" id="IPR000683">
    <property type="entry name" value="Gfo/Idh/MocA-like_OxRdtase_N"/>
</dbReference>
<gene>
    <name evidence="2" type="ORF">PIL02S_06332</name>
</gene>
<dbReference type="OrthoDB" id="128220at2"/>
<sequence>MNIGIIGLDSSHALAFTRILHESQETLFADVTVTAAYAGGSPDFPLSITRVNTFAGRMTKEYGVRLMPTMQQVAENTDAILILSADGRIHLNQFKAICSYRKPVFIDKPFALSSADAGEIIRLAEEFQIPLMSASSLRYAEVLTECIRGDILGADVYGPMHIESTQGHYFWYGIHSVELLFQIMGPGCREVTAFSTDHGDLITGTWKEGRMGTIRGIRNGPENFGITLHTRNANQQISLEPSYKGLLKSIMNWLKNGVCSVHPSETLEVIRFLECAEQSRLQKGTILMEM</sequence>
<dbReference type="GO" id="GO:0000166">
    <property type="term" value="F:nucleotide binding"/>
    <property type="evidence" value="ECO:0007669"/>
    <property type="project" value="InterPro"/>
</dbReference>
<dbReference type="RefSeq" id="WP_110822749.1">
    <property type="nucleotide sequence ID" value="NZ_PRLG01000032.1"/>
</dbReference>
<evidence type="ECO:0000313" key="3">
    <source>
        <dbReference type="Proteomes" id="UP000247459"/>
    </source>
</evidence>
<dbReference type="AlphaFoldDB" id="A0A2W0C1E6"/>
<feature type="domain" description="Gfo/Idh/MocA-like oxidoreductase N-terminal" evidence="1">
    <location>
        <begin position="2"/>
        <end position="128"/>
    </location>
</feature>
<name>A0A2W0C1E6_9BACL</name>
<accession>A0A2W0C1E6</accession>